<name>A0A3A8BAC1_9RHOB</name>
<dbReference type="InterPro" id="IPR014777">
    <property type="entry name" value="4pyrrole_Mease_sub1"/>
</dbReference>
<dbReference type="AlphaFoldDB" id="A0A3A8BAC1"/>
<comment type="catalytic activity">
    <reaction evidence="6">
        <text>cytidine(1402) in 16S rRNA + S-adenosyl-L-methionine = 2'-O-methylcytidine(1402) in 16S rRNA + S-adenosyl-L-homocysteine + H(+)</text>
        <dbReference type="Rhea" id="RHEA:42924"/>
        <dbReference type="Rhea" id="RHEA-COMP:10285"/>
        <dbReference type="Rhea" id="RHEA-COMP:10286"/>
        <dbReference type="ChEBI" id="CHEBI:15378"/>
        <dbReference type="ChEBI" id="CHEBI:57856"/>
        <dbReference type="ChEBI" id="CHEBI:59789"/>
        <dbReference type="ChEBI" id="CHEBI:74495"/>
        <dbReference type="ChEBI" id="CHEBI:82748"/>
        <dbReference type="EC" id="2.1.1.198"/>
    </reaction>
</comment>
<dbReference type="InterPro" id="IPR014776">
    <property type="entry name" value="4pyrrole_Mease_sub2"/>
</dbReference>
<dbReference type="Pfam" id="PF23016">
    <property type="entry name" value="RsmI_C"/>
    <property type="match status" value="1"/>
</dbReference>
<comment type="similarity">
    <text evidence="6">Belongs to the methyltransferase superfamily. RsmI family.</text>
</comment>
<dbReference type="EMBL" id="RAPE01000001">
    <property type="protein sequence ID" value="RKF16002.1"/>
    <property type="molecule type" value="Genomic_DNA"/>
</dbReference>
<keyword evidence="3 6" id="KW-0489">Methyltransferase</keyword>
<evidence type="ECO:0000256" key="4">
    <source>
        <dbReference type="ARBA" id="ARBA00022679"/>
    </source>
</evidence>
<dbReference type="PANTHER" id="PTHR46111">
    <property type="entry name" value="RIBOSOMAL RNA SMALL SUBUNIT METHYLTRANSFERASE I"/>
    <property type="match status" value="1"/>
</dbReference>
<dbReference type="EC" id="2.1.1.198" evidence="6"/>
<dbReference type="Gene3D" id="3.40.1010.10">
    <property type="entry name" value="Cobalt-precorrin-4 Transmethylase, Domain 1"/>
    <property type="match status" value="1"/>
</dbReference>
<evidence type="ECO:0000259" key="7">
    <source>
        <dbReference type="Pfam" id="PF00590"/>
    </source>
</evidence>
<keyword evidence="1 6" id="KW-0963">Cytoplasm</keyword>
<accession>A0A3A8BAC1</accession>
<keyword evidence="5 6" id="KW-0949">S-adenosyl-L-methionine</keyword>
<keyword evidence="4 6" id="KW-0808">Transferase</keyword>
<dbReference type="CDD" id="cd11648">
    <property type="entry name" value="RsmI"/>
    <property type="match status" value="1"/>
</dbReference>
<feature type="domain" description="Tetrapyrrole methylase" evidence="7">
    <location>
        <begin position="12"/>
        <end position="215"/>
    </location>
</feature>
<comment type="caution">
    <text evidence="9">The sequence shown here is derived from an EMBL/GenBank/DDBJ whole genome shotgun (WGS) entry which is preliminary data.</text>
</comment>
<evidence type="ECO:0000259" key="8">
    <source>
        <dbReference type="Pfam" id="PF23016"/>
    </source>
</evidence>
<evidence type="ECO:0000313" key="10">
    <source>
        <dbReference type="Proteomes" id="UP000281128"/>
    </source>
</evidence>
<dbReference type="InterPro" id="IPR035996">
    <property type="entry name" value="4pyrrol_Methylase_sf"/>
</dbReference>
<dbReference type="GO" id="GO:0070677">
    <property type="term" value="F:rRNA (cytosine-2'-O-)-methyltransferase activity"/>
    <property type="evidence" value="ECO:0007669"/>
    <property type="project" value="UniProtKB-UniRule"/>
</dbReference>
<evidence type="ECO:0000256" key="5">
    <source>
        <dbReference type="ARBA" id="ARBA00022691"/>
    </source>
</evidence>
<dbReference type="RefSeq" id="WP_121162921.1">
    <property type="nucleotide sequence ID" value="NZ_RAPE01000001.1"/>
</dbReference>
<feature type="domain" description="RsmI HTH" evidence="8">
    <location>
        <begin position="242"/>
        <end position="282"/>
    </location>
</feature>
<gene>
    <name evidence="6 9" type="primary">rsmI</name>
    <name evidence="9" type="ORF">D6850_00030</name>
</gene>
<evidence type="ECO:0000256" key="6">
    <source>
        <dbReference type="HAMAP-Rule" id="MF_01877"/>
    </source>
</evidence>
<dbReference type="PANTHER" id="PTHR46111:SF1">
    <property type="entry name" value="RIBOSOMAL RNA SMALL SUBUNIT METHYLTRANSFERASE I"/>
    <property type="match status" value="1"/>
</dbReference>
<keyword evidence="2 6" id="KW-0698">rRNA processing</keyword>
<dbReference type="OrthoDB" id="9809084at2"/>
<dbReference type="Proteomes" id="UP000281128">
    <property type="component" value="Unassembled WGS sequence"/>
</dbReference>
<comment type="function">
    <text evidence="6">Catalyzes the 2'-O-methylation of the ribose of cytidine 1402 (C1402) in 16S rRNA.</text>
</comment>
<dbReference type="SUPFAM" id="SSF53790">
    <property type="entry name" value="Tetrapyrrole methylase"/>
    <property type="match status" value="1"/>
</dbReference>
<organism evidence="9 10">
    <name type="scientific">Roseovarius spongiae</name>
    <dbReference type="NCBI Taxonomy" id="2320272"/>
    <lineage>
        <taxon>Bacteria</taxon>
        <taxon>Pseudomonadati</taxon>
        <taxon>Pseudomonadota</taxon>
        <taxon>Alphaproteobacteria</taxon>
        <taxon>Rhodobacterales</taxon>
        <taxon>Roseobacteraceae</taxon>
        <taxon>Roseovarius</taxon>
    </lineage>
</organism>
<dbReference type="InterPro" id="IPR000878">
    <property type="entry name" value="4pyrrol_Mease"/>
</dbReference>
<evidence type="ECO:0000256" key="1">
    <source>
        <dbReference type="ARBA" id="ARBA00022490"/>
    </source>
</evidence>
<reference evidence="9 10" key="1">
    <citation type="submission" date="2018-09" db="EMBL/GenBank/DDBJ databases">
        <title>Roseovarius spongiae sp. nov., isolated from a marine sponge.</title>
        <authorList>
            <person name="Zhuang L."/>
            <person name="Luo L."/>
        </authorList>
    </citation>
    <scope>NUCLEOTIDE SEQUENCE [LARGE SCALE GENOMIC DNA]</scope>
    <source>
        <strain evidence="9 10">HN-E21</strain>
    </source>
</reference>
<proteinExistence type="inferred from homology"/>
<evidence type="ECO:0000256" key="2">
    <source>
        <dbReference type="ARBA" id="ARBA00022552"/>
    </source>
</evidence>
<evidence type="ECO:0000313" key="9">
    <source>
        <dbReference type="EMBL" id="RKF16002.1"/>
    </source>
</evidence>
<dbReference type="InterPro" id="IPR053910">
    <property type="entry name" value="RsmI_HTH"/>
</dbReference>
<evidence type="ECO:0000256" key="3">
    <source>
        <dbReference type="ARBA" id="ARBA00022603"/>
    </source>
</evidence>
<dbReference type="InterPro" id="IPR008189">
    <property type="entry name" value="rRNA_ssu_MeTfrase_I"/>
</dbReference>
<protein>
    <recommendedName>
        <fullName evidence="6">Ribosomal RNA small subunit methyltransferase I</fullName>
        <ecNumber evidence="6">2.1.1.198</ecNumber>
    </recommendedName>
    <alternativeName>
        <fullName evidence="6">16S rRNA 2'-O-ribose C1402 methyltransferase</fullName>
    </alternativeName>
    <alternativeName>
        <fullName evidence="6">rRNA (cytidine-2'-O-)-methyltransferase RsmI</fullName>
    </alternativeName>
</protein>
<comment type="subcellular location">
    <subcellularLocation>
        <location evidence="6">Cytoplasm</location>
    </subcellularLocation>
</comment>
<dbReference type="PIRSF" id="PIRSF005917">
    <property type="entry name" value="MTase_YraL"/>
    <property type="match status" value="1"/>
</dbReference>
<dbReference type="NCBIfam" id="TIGR00096">
    <property type="entry name" value="16S rRNA (cytidine(1402)-2'-O)-methyltransferase"/>
    <property type="match status" value="1"/>
</dbReference>
<dbReference type="HAMAP" id="MF_01877">
    <property type="entry name" value="16SrRNA_methyltr_I"/>
    <property type="match status" value="1"/>
</dbReference>
<dbReference type="Gene3D" id="3.30.950.10">
    <property type="entry name" value="Methyltransferase, Cobalt-precorrin-4 Transmethylase, Domain 2"/>
    <property type="match status" value="1"/>
</dbReference>
<keyword evidence="10" id="KW-1185">Reference proteome</keyword>
<sequence>MIDDRRKLAGGLYLVATPIGAARDITLRALDILGAADVLAAEDTRSLRKLMEIHGVALGQRPLIAYHDHNGARVRPRLIEALGAGKSVAYASEAGTPMVADPGFDLVRAAIEEGYPLVSAPGPSAAITALTLSGLPTDRFLFAGFLPGAAGQRKTALSELADAPATLVFYESPKRAAAMLRDAAEVLGADRQAALARELTKKFEEVLRGTLGELAAEIAGNPRKGEMVVLVDRAGKGTVNFDDVERALKAVIGDMSVRDAADAVSRDLGLKRRQVYQAALRLNAERTEKDDDDGAS</sequence>
<dbReference type="Pfam" id="PF00590">
    <property type="entry name" value="TP_methylase"/>
    <property type="match status" value="1"/>
</dbReference>
<dbReference type="GO" id="GO:0005737">
    <property type="term" value="C:cytoplasm"/>
    <property type="evidence" value="ECO:0007669"/>
    <property type="project" value="UniProtKB-SubCell"/>
</dbReference>
<dbReference type="FunFam" id="3.30.950.10:FF:000002">
    <property type="entry name" value="Ribosomal RNA small subunit methyltransferase I"/>
    <property type="match status" value="1"/>
</dbReference>